<dbReference type="InterPro" id="IPR000014">
    <property type="entry name" value="PAS"/>
</dbReference>
<dbReference type="CDD" id="cd00082">
    <property type="entry name" value="HisKA"/>
    <property type="match status" value="1"/>
</dbReference>
<dbReference type="InterPro" id="IPR035965">
    <property type="entry name" value="PAS-like_dom_sf"/>
</dbReference>
<keyword evidence="6 8" id="KW-0804">Transcription</keyword>
<dbReference type="SUPFAM" id="SSF55785">
    <property type="entry name" value="PYP-like sensor domain (PAS domain)"/>
    <property type="match status" value="3"/>
</dbReference>
<dbReference type="AlphaFoldDB" id="A0A816PS89"/>
<name>A0A816PS89_BRANA</name>
<feature type="domain" description="Phytochrome chromophore attachment site" evidence="11">
    <location>
        <begin position="221"/>
        <end position="390"/>
    </location>
</feature>
<dbReference type="SMART" id="SM00065">
    <property type="entry name" value="GAF"/>
    <property type="match status" value="1"/>
</dbReference>
<dbReference type="InterPro" id="IPR016132">
    <property type="entry name" value="Phyto_chromo_attachment"/>
</dbReference>
<feature type="region of interest" description="Disordered" evidence="10">
    <location>
        <begin position="1"/>
        <end position="23"/>
    </location>
</feature>
<comment type="function">
    <text evidence="8">Regulatory photoreceptor which exists in two forms that are reversibly interconvertible by light: the Pr form that absorbs maximally in the red region of the spectrum and the Pfr form that absorbs maximally in the far-red region.</text>
</comment>
<dbReference type="GO" id="GO:0006355">
    <property type="term" value="P:regulation of DNA-templated transcription"/>
    <property type="evidence" value="ECO:0007669"/>
    <property type="project" value="InterPro"/>
</dbReference>
<comment type="similarity">
    <text evidence="1 8">Belongs to the phytochrome family.</text>
</comment>
<dbReference type="SMR" id="A0A816PS89"/>
<feature type="domain" description="Histidine kinase" evidence="12">
    <location>
        <begin position="901"/>
        <end position="1118"/>
    </location>
</feature>
<feature type="binding site" description="covalent" evidence="9">
    <location>
        <position position="326"/>
    </location>
    <ligand>
        <name>phytochromobilin</name>
        <dbReference type="ChEBI" id="CHEBI:189064"/>
    </ligand>
</feature>
<dbReference type="PROSITE" id="PS50112">
    <property type="entry name" value="PAS"/>
    <property type="match status" value="2"/>
</dbReference>
<dbReference type="InterPro" id="IPR013767">
    <property type="entry name" value="PAS_fold"/>
</dbReference>
<evidence type="ECO:0000259" key="13">
    <source>
        <dbReference type="PROSITE" id="PS50112"/>
    </source>
</evidence>
<evidence type="ECO:0000259" key="11">
    <source>
        <dbReference type="PROSITE" id="PS50046"/>
    </source>
</evidence>
<dbReference type="Pfam" id="PF01590">
    <property type="entry name" value="GAF"/>
    <property type="match status" value="1"/>
</dbReference>
<dbReference type="FunFam" id="3.30.565.10:FF:000125">
    <property type="entry name" value="Phytochrome"/>
    <property type="match status" value="1"/>
</dbReference>
<comment type="PTM">
    <text evidence="9">Contains one covalently linked phytochromobilin chromophore.</text>
</comment>
<organism evidence="14">
    <name type="scientific">Brassica napus</name>
    <name type="common">Rape</name>
    <dbReference type="NCBI Taxonomy" id="3708"/>
    <lineage>
        <taxon>Eukaryota</taxon>
        <taxon>Viridiplantae</taxon>
        <taxon>Streptophyta</taxon>
        <taxon>Embryophyta</taxon>
        <taxon>Tracheophyta</taxon>
        <taxon>Spermatophyta</taxon>
        <taxon>Magnoliopsida</taxon>
        <taxon>eudicotyledons</taxon>
        <taxon>Gunneridae</taxon>
        <taxon>Pentapetalae</taxon>
        <taxon>rosids</taxon>
        <taxon>malvids</taxon>
        <taxon>Brassicales</taxon>
        <taxon>Brassicaceae</taxon>
        <taxon>Brassiceae</taxon>
        <taxon>Brassica</taxon>
    </lineage>
</organism>
<dbReference type="InterPro" id="IPR044767">
    <property type="entry name" value="Phy_HATPase-like"/>
</dbReference>
<dbReference type="PRINTS" id="PR01033">
    <property type="entry name" value="PHYTOCHROME"/>
</dbReference>
<keyword evidence="5 8" id="KW-0805">Transcription regulation</keyword>
<dbReference type="Pfam" id="PF00512">
    <property type="entry name" value="HisKA"/>
    <property type="match status" value="1"/>
</dbReference>
<dbReference type="GO" id="GO:0000155">
    <property type="term" value="F:phosphorelay sensor kinase activity"/>
    <property type="evidence" value="ECO:0007669"/>
    <property type="project" value="InterPro"/>
</dbReference>
<dbReference type="InterPro" id="IPR005467">
    <property type="entry name" value="His_kinase_dom"/>
</dbReference>
<dbReference type="Pfam" id="PF00989">
    <property type="entry name" value="PAS"/>
    <property type="match status" value="2"/>
</dbReference>
<dbReference type="Proteomes" id="UP001295469">
    <property type="component" value="Chromosome A09"/>
</dbReference>
<feature type="domain" description="PAS" evidence="13">
    <location>
        <begin position="616"/>
        <end position="686"/>
    </location>
</feature>
<dbReference type="Gene3D" id="3.30.450.270">
    <property type="match status" value="1"/>
</dbReference>
<dbReference type="Gene3D" id="3.30.450.40">
    <property type="match status" value="1"/>
</dbReference>
<dbReference type="GO" id="GO:0009584">
    <property type="term" value="P:detection of visible light"/>
    <property type="evidence" value="ECO:0007669"/>
    <property type="project" value="InterPro"/>
</dbReference>
<feature type="domain" description="PAS" evidence="13">
    <location>
        <begin position="746"/>
        <end position="801"/>
    </location>
</feature>
<gene>
    <name evidence="14" type="ORF">DARMORV10_A09P65420.1</name>
</gene>
<dbReference type="InterPro" id="IPR012129">
    <property type="entry name" value="Phytochrome_A-E"/>
</dbReference>
<dbReference type="Gene3D" id="3.30.450.20">
    <property type="entry name" value="PAS domain"/>
    <property type="match status" value="3"/>
</dbReference>
<dbReference type="SUPFAM" id="SSF55781">
    <property type="entry name" value="GAF domain-like"/>
    <property type="match status" value="2"/>
</dbReference>
<dbReference type="KEGG" id="bna:106420085"/>
<keyword evidence="7 8" id="KW-0675">Receptor</keyword>
<dbReference type="InterPro" id="IPR029016">
    <property type="entry name" value="GAF-like_dom_sf"/>
</dbReference>
<dbReference type="GO" id="GO:0017006">
    <property type="term" value="P:protein-tetrapyrrole linkage"/>
    <property type="evidence" value="ECO:0007669"/>
    <property type="project" value="InterPro"/>
</dbReference>
<dbReference type="Pfam" id="PF00360">
    <property type="entry name" value="PHY"/>
    <property type="match status" value="1"/>
</dbReference>
<dbReference type="InterPro" id="IPR003594">
    <property type="entry name" value="HATPase_dom"/>
</dbReference>
<dbReference type="FunFam" id="3.30.450.20:FF:000039">
    <property type="entry name" value="Phytochrome"/>
    <property type="match status" value="1"/>
</dbReference>
<dbReference type="NCBIfam" id="TIGR00229">
    <property type="entry name" value="sensory_box"/>
    <property type="match status" value="1"/>
</dbReference>
<dbReference type="InterPro" id="IPR013515">
    <property type="entry name" value="Phytochrome_cen-reg"/>
</dbReference>
<dbReference type="SMART" id="SM00388">
    <property type="entry name" value="HisKA"/>
    <property type="match status" value="1"/>
</dbReference>
<evidence type="ECO:0000256" key="5">
    <source>
        <dbReference type="ARBA" id="ARBA00023015"/>
    </source>
</evidence>
<dbReference type="SUPFAM" id="SSF55874">
    <property type="entry name" value="ATPase domain of HSP90 chaperone/DNA topoisomerase II/histidine kinase"/>
    <property type="match status" value="1"/>
</dbReference>
<dbReference type="PROSITE" id="PS50046">
    <property type="entry name" value="PHYTOCHROME_2"/>
    <property type="match status" value="1"/>
</dbReference>
<evidence type="ECO:0000256" key="9">
    <source>
        <dbReference type="PIRSR" id="PIRSR000084-50"/>
    </source>
</evidence>
<evidence type="ECO:0000256" key="8">
    <source>
        <dbReference type="PIRNR" id="PIRNR000084"/>
    </source>
</evidence>
<dbReference type="CDD" id="cd16932">
    <property type="entry name" value="HATPase_Phy-like"/>
    <property type="match status" value="1"/>
</dbReference>
<evidence type="ECO:0000313" key="14">
    <source>
        <dbReference type="EMBL" id="CAF2051582.1"/>
    </source>
</evidence>
<keyword evidence="4 8" id="KW-0157">Chromophore</keyword>
<dbReference type="PANTHER" id="PTHR47876">
    <property type="entry name" value="OS08G0260000 PROTEIN"/>
    <property type="match status" value="1"/>
</dbReference>
<evidence type="ECO:0000256" key="10">
    <source>
        <dbReference type="SAM" id="MobiDB-lite"/>
    </source>
</evidence>
<dbReference type="SMART" id="SM00387">
    <property type="entry name" value="HATPase_c"/>
    <property type="match status" value="1"/>
</dbReference>
<dbReference type="InterPro" id="IPR036890">
    <property type="entry name" value="HATPase_C_sf"/>
</dbReference>
<evidence type="ECO:0000256" key="3">
    <source>
        <dbReference type="ARBA" id="ARBA00022606"/>
    </source>
</evidence>
<evidence type="ECO:0000256" key="2">
    <source>
        <dbReference type="ARBA" id="ARBA00022543"/>
    </source>
</evidence>
<accession>A0A816PS89</accession>
<dbReference type="GO" id="GO:0042803">
    <property type="term" value="F:protein homodimerization activity"/>
    <property type="evidence" value="ECO:0007669"/>
    <property type="project" value="InterPro"/>
</dbReference>
<dbReference type="EMBL" id="HG994363">
    <property type="protein sequence ID" value="CAF2051582.1"/>
    <property type="molecule type" value="Genomic_DNA"/>
</dbReference>
<feature type="compositionally biased region" description="Low complexity" evidence="10">
    <location>
        <begin position="1"/>
        <end position="12"/>
    </location>
</feature>
<dbReference type="OMA" id="ALQSYKF"/>
<dbReference type="PANTHER" id="PTHR47876:SF3">
    <property type="entry name" value="PHYTOCHROME 1"/>
    <property type="match status" value="1"/>
</dbReference>
<keyword evidence="3 8" id="KW-0716">Sensory transduction</keyword>
<evidence type="ECO:0000256" key="6">
    <source>
        <dbReference type="ARBA" id="ARBA00023163"/>
    </source>
</evidence>
<keyword evidence="2 8" id="KW-0600">Photoreceptor protein</keyword>
<proteinExistence type="inferred from homology"/>
<sequence length="1121" mass="124062">MSSSRPSQSSEGSSRRSRHSARIIAQTTVDAKLHADFEESGGSSFDYSTSVRVTTPAVENNQPPRSDKVTTTYLHHIQKGKLIQPFGCLLALDEKTFKVIAYSENAPELLTMASHAVPSVGESPVLGVGTDIRSLFTAPSASSLQKALGFGDVSLLNPILVHCRTSAKPFYAIVHRVTGSIVVDFEPVKPYEVPMTAAGALQSYKLAAKAITRLQSLPSGSMERLCDTMVQEVFELTGYDRVMAYKFHEDDHGEVVSEVTKPGLEPYLGLHYPATDIPQAARFLFMKNKVRMIVDCNAKHVKVLQDEKLSFDLTLCGSTLRAPHTCHLQYMANMDSIASLVMAVVVNEEEDGEATTPQKRKRLWGLVVCHNTTPRFVPFPLRYACEFLAQVFAIHVNKEVELENQIVEKNILRTQTLLCDMLMRDAPLGIVSQSPNIMDLVKCDGAALLYKDKVWNLGTTPSEFHLQEIAFWLCEHHADSTGLSTDSLHDAGFPGALSLGDSVCGMAAVRISSKDMIFWFRSHTAGEVRWGGAKHDPDDRDDARRMHPRSSFKAFLEVVKTRSLPWKDYEMDAIHSLQLILRSAFKDGESSDVNANIIHSKLNDLKIDGMQELEAVTSEMVRLIETATVPILAVDSDGLVNGWNTKIAELTGLTVDEAIGKDFLTLVEDSSVEIVQRMLENALEGTEEQNVQFEIKTHLSRTDAGPISLVVNACASKDLHENVVGVCFVAHDLTAQKTVMDKFTRIEGDYKAIIQNPNPLIPPIFGTDESGWCTEWNPAMSKLTGLKREEVVEKMLLGEVFGTQKKSCCRLKNQEAFVNLGIVLNNAVTSEDAEKVPFGFFTRGGKYVECLLCVSKKLDREGAVTGVFCFLQLASYELQQALHVQRLAERTALKRLKALAYIKREIRNPLSGIMFTRKMMEGTEIGPEQRMILQTSGLCEKQLSKILDDSDLESIIEGCLDLEMKEFTLNEVLTASTSQVMMKSNGKSVRVANETKEEVMSDTLYGDSIRLQQVLADIMLMSVNFTPSGGQLTVTASLRKDQLGRSVHLAYLEIRITHTGAGLPEFLLNQMFGSEEDVSEEGLSLMVSRKLVKLMNGDVQYLREAGKSSFIITAELAAASK</sequence>
<protein>
    <recommendedName>
        <fullName evidence="8">Phytochrome</fullName>
    </recommendedName>
</protein>
<evidence type="ECO:0000256" key="4">
    <source>
        <dbReference type="ARBA" id="ARBA00022991"/>
    </source>
</evidence>
<dbReference type="CDD" id="cd00130">
    <property type="entry name" value="PAS"/>
    <property type="match status" value="2"/>
</dbReference>
<dbReference type="SMART" id="SM00091">
    <property type="entry name" value="PAS"/>
    <property type="match status" value="2"/>
</dbReference>
<dbReference type="InterPro" id="IPR013516">
    <property type="entry name" value="Phyto_chromo_BS"/>
</dbReference>
<dbReference type="GO" id="GO:0009881">
    <property type="term" value="F:photoreceptor activity"/>
    <property type="evidence" value="ECO:0007669"/>
    <property type="project" value="UniProtKB-KW"/>
</dbReference>
<reference evidence="14" key="1">
    <citation type="submission" date="2021-01" db="EMBL/GenBank/DDBJ databases">
        <authorList>
            <consortium name="Genoscope - CEA"/>
            <person name="William W."/>
        </authorList>
    </citation>
    <scope>NUCLEOTIDE SEQUENCE</scope>
</reference>
<dbReference type="FunFam" id="3.30.450.270:FF:000001">
    <property type="entry name" value="Phytochrome"/>
    <property type="match status" value="1"/>
</dbReference>
<dbReference type="Pfam" id="PF02518">
    <property type="entry name" value="HATPase_c"/>
    <property type="match status" value="1"/>
</dbReference>
<dbReference type="InterPro" id="IPR013654">
    <property type="entry name" value="PAS_2"/>
</dbReference>
<dbReference type="Pfam" id="PF08446">
    <property type="entry name" value="PAS_2"/>
    <property type="match status" value="1"/>
</dbReference>
<evidence type="ECO:0000256" key="7">
    <source>
        <dbReference type="ARBA" id="ARBA00023170"/>
    </source>
</evidence>
<dbReference type="Gene3D" id="3.30.565.10">
    <property type="entry name" value="Histidine kinase-like ATPase, C-terminal domain"/>
    <property type="match status" value="1"/>
</dbReference>
<dbReference type="InterPro" id="IPR043150">
    <property type="entry name" value="Phytochrome_PHY_sf"/>
</dbReference>
<dbReference type="InterPro" id="IPR001294">
    <property type="entry name" value="Phytochrome"/>
</dbReference>
<evidence type="ECO:0000256" key="1">
    <source>
        <dbReference type="ARBA" id="ARBA00008235"/>
    </source>
</evidence>
<evidence type="ECO:0000259" key="12">
    <source>
        <dbReference type="PROSITE" id="PS50109"/>
    </source>
</evidence>
<dbReference type="Gramene" id="CDY06362">
    <property type="protein sequence ID" value="CDY06362"/>
    <property type="gene ID" value="GSBRNA2T00122298001"/>
</dbReference>
<dbReference type="PIRSF" id="PIRSF000084">
    <property type="entry name" value="Phytochrome"/>
    <property type="match status" value="1"/>
</dbReference>
<dbReference type="PROSITE" id="PS00245">
    <property type="entry name" value="PHYTOCHROME_1"/>
    <property type="match status" value="1"/>
</dbReference>
<dbReference type="PROSITE" id="PS50109">
    <property type="entry name" value="HIS_KIN"/>
    <property type="match status" value="1"/>
</dbReference>
<dbReference type="InterPro" id="IPR003018">
    <property type="entry name" value="GAF"/>
</dbReference>
<dbReference type="GO" id="GO:0009585">
    <property type="term" value="P:red, far-red light phototransduction"/>
    <property type="evidence" value="ECO:0007669"/>
    <property type="project" value="InterPro"/>
</dbReference>
<dbReference type="OrthoDB" id="2015534at2759"/>
<dbReference type="InterPro" id="IPR003661">
    <property type="entry name" value="HisK_dim/P_dom"/>
</dbReference>